<organism evidence="9 10">
    <name type="scientific">Acrasis kona</name>
    <dbReference type="NCBI Taxonomy" id="1008807"/>
    <lineage>
        <taxon>Eukaryota</taxon>
        <taxon>Discoba</taxon>
        <taxon>Heterolobosea</taxon>
        <taxon>Tetramitia</taxon>
        <taxon>Eutetramitia</taxon>
        <taxon>Acrasidae</taxon>
        <taxon>Acrasis</taxon>
    </lineage>
</organism>
<name>A0AAW2ZEH8_9EUKA</name>
<evidence type="ECO:0000313" key="9">
    <source>
        <dbReference type="EMBL" id="KAL0487870.1"/>
    </source>
</evidence>
<dbReference type="InterPro" id="IPR016656">
    <property type="entry name" value="TFIIE-bsu"/>
</dbReference>
<feature type="domain" description="TFIIE beta" evidence="8">
    <location>
        <begin position="49"/>
        <end position="162"/>
    </location>
</feature>
<evidence type="ECO:0000313" key="10">
    <source>
        <dbReference type="Proteomes" id="UP001431209"/>
    </source>
</evidence>
<dbReference type="GO" id="GO:0001097">
    <property type="term" value="F:TFIIH-class transcription factor complex binding"/>
    <property type="evidence" value="ECO:0007669"/>
    <property type="project" value="TreeGrafter"/>
</dbReference>
<dbReference type="EMBL" id="JAOPGA020001378">
    <property type="protein sequence ID" value="KAL0487870.1"/>
    <property type="molecule type" value="Genomic_DNA"/>
</dbReference>
<accession>A0AAW2ZEH8</accession>
<feature type="compositionally biased region" description="Basic residues" evidence="7">
    <location>
        <begin position="288"/>
        <end position="300"/>
    </location>
</feature>
<dbReference type="PANTHER" id="PTHR12716">
    <property type="entry name" value="TRANSCRIPTION INITIATION FACTOR IIE, BETA SUBUNIT"/>
    <property type="match status" value="1"/>
</dbReference>
<keyword evidence="5" id="KW-0539">Nucleus</keyword>
<dbReference type="InterPro" id="IPR040501">
    <property type="entry name" value="TFA2_Winged_2"/>
</dbReference>
<sequence>MSSLKDKRLNHLAKWDNAPQTARPAKPVEIDMVSLAQTTKRGGVKRPRPSSGSTAPAKSVPLAKVMKLIIEYLKDINGQKLTLEDLIDKAVTLRKENPDEKFDSDDEAAQANLDETRNAIHADEKIREQLFKKLKENLKIEFSVDPDTQQKSFAYKSTYQLRDTGDIIRLLENQYPEGVDQNELKESYKGIDQDMEKLKVEERVYYLKNKEQKADMLFYKDPTLVLEVDGRLKGLWKTTKQKLPDQQHIGEFNELMKVAGLTPVETIEWVFESAEQKKIEALEEENRSKKKTKRTRRIKKLTNEHIDLGTQ</sequence>
<keyword evidence="10" id="KW-1185">Reference proteome</keyword>
<evidence type="ECO:0000256" key="1">
    <source>
        <dbReference type="ARBA" id="ARBA00004123"/>
    </source>
</evidence>
<evidence type="ECO:0000256" key="5">
    <source>
        <dbReference type="ARBA" id="ARBA00023242"/>
    </source>
</evidence>
<keyword evidence="2" id="KW-0805">Transcription regulation</keyword>
<feature type="region of interest" description="Disordered" evidence="7">
    <location>
        <begin position="282"/>
        <end position="311"/>
    </location>
</feature>
<reference evidence="9 10" key="1">
    <citation type="submission" date="2024-03" db="EMBL/GenBank/DDBJ databases">
        <title>The Acrasis kona genome and developmental transcriptomes reveal deep origins of eukaryotic multicellular pathways.</title>
        <authorList>
            <person name="Sheikh S."/>
            <person name="Fu C.-J."/>
            <person name="Brown M.W."/>
            <person name="Baldauf S.L."/>
        </authorList>
    </citation>
    <scope>NUCLEOTIDE SEQUENCE [LARGE SCALE GENOMIC DNA]</scope>
    <source>
        <strain evidence="9 10">ATCC MYA-3509</strain>
    </source>
</reference>
<dbReference type="GO" id="GO:0005673">
    <property type="term" value="C:transcription factor TFIIE complex"/>
    <property type="evidence" value="ECO:0007669"/>
    <property type="project" value="InterPro"/>
</dbReference>
<evidence type="ECO:0000256" key="4">
    <source>
        <dbReference type="ARBA" id="ARBA00023163"/>
    </source>
</evidence>
<dbReference type="Pfam" id="PF18121">
    <property type="entry name" value="TFA2_Winged_2"/>
    <property type="match status" value="1"/>
</dbReference>
<dbReference type="Proteomes" id="UP001431209">
    <property type="component" value="Unassembled WGS sequence"/>
</dbReference>
<keyword evidence="3" id="KW-0238">DNA-binding</keyword>
<proteinExistence type="predicted"/>
<evidence type="ECO:0000259" key="8">
    <source>
        <dbReference type="PROSITE" id="PS51351"/>
    </source>
</evidence>
<comment type="subcellular location">
    <subcellularLocation>
        <location evidence="1">Nucleus</location>
    </subcellularLocation>
</comment>
<evidence type="ECO:0000256" key="3">
    <source>
        <dbReference type="ARBA" id="ARBA00023125"/>
    </source>
</evidence>
<feature type="compositionally biased region" description="Basic and acidic residues" evidence="7">
    <location>
        <begin position="301"/>
        <end position="311"/>
    </location>
</feature>
<feature type="region of interest" description="Disordered" evidence="7">
    <location>
        <begin position="1"/>
        <end position="58"/>
    </location>
</feature>
<dbReference type="PANTHER" id="PTHR12716:SF8">
    <property type="entry name" value="TRANSCRIPTION INITIATION FACTOR IIE SUBUNIT BETA"/>
    <property type="match status" value="1"/>
</dbReference>
<dbReference type="GO" id="GO:0006367">
    <property type="term" value="P:transcription initiation at RNA polymerase II promoter"/>
    <property type="evidence" value="ECO:0007669"/>
    <property type="project" value="InterPro"/>
</dbReference>
<evidence type="ECO:0000256" key="6">
    <source>
        <dbReference type="ARBA" id="ARBA00025581"/>
    </source>
</evidence>
<gene>
    <name evidence="9" type="ORF">AKO1_000075</name>
</gene>
<keyword evidence="4" id="KW-0804">Transcription</keyword>
<evidence type="ECO:0000256" key="2">
    <source>
        <dbReference type="ARBA" id="ARBA00023015"/>
    </source>
</evidence>
<dbReference type="PROSITE" id="PS51351">
    <property type="entry name" value="TFIIE_BETA_C"/>
    <property type="match status" value="1"/>
</dbReference>
<dbReference type="AlphaFoldDB" id="A0AAW2ZEH8"/>
<comment type="caution">
    <text evidence="9">The sequence shown here is derived from an EMBL/GenBank/DDBJ whole genome shotgun (WGS) entry which is preliminary data.</text>
</comment>
<dbReference type="InterPro" id="IPR003166">
    <property type="entry name" value="TFIIE_bsu_DNA-bd"/>
</dbReference>
<comment type="function">
    <text evidence="6">Recruits TFIIH to the initiation complex and stimulates the RNA polymerase II C-terminal domain kinase and DNA-dependent ATPase activities of TFIIH. Both TFIIH and TFIIE are required for promoter clearance by RNA polymerase.</text>
</comment>
<evidence type="ECO:0000256" key="7">
    <source>
        <dbReference type="SAM" id="MobiDB-lite"/>
    </source>
</evidence>
<dbReference type="GO" id="GO:0003677">
    <property type="term" value="F:DNA binding"/>
    <property type="evidence" value="ECO:0007669"/>
    <property type="project" value="UniProtKB-KW"/>
</dbReference>
<protein>
    <submittedName>
        <fullName evidence="9">General transcription factor IIE subunit 2</fullName>
    </submittedName>
</protein>